<accession>A0AA39U3L0</accession>
<dbReference type="RefSeq" id="XP_060339802.1">
    <property type="nucleotide sequence ID" value="XM_060483698.1"/>
</dbReference>
<reference evidence="1" key="1">
    <citation type="submission" date="2023-06" db="EMBL/GenBank/DDBJ databases">
        <authorList>
            <consortium name="Lawrence Berkeley National Laboratory"/>
            <person name="Ahrendt S."/>
            <person name="Sahu N."/>
            <person name="Indic B."/>
            <person name="Wong-Bajracharya J."/>
            <person name="Merenyi Z."/>
            <person name="Ke H.-M."/>
            <person name="Monk M."/>
            <person name="Kocsube S."/>
            <person name="Drula E."/>
            <person name="Lipzen A."/>
            <person name="Balint B."/>
            <person name="Henrissat B."/>
            <person name="Andreopoulos B."/>
            <person name="Martin F.M."/>
            <person name="Harder C.B."/>
            <person name="Rigling D."/>
            <person name="Ford K.L."/>
            <person name="Foster G.D."/>
            <person name="Pangilinan J."/>
            <person name="Papanicolaou A."/>
            <person name="Barry K."/>
            <person name="LaButti K."/>
            <person name="Viragh M."/>
            <person name="Koriabine M."/>
            <person name="Yan M."/>
            <person name="Riley R."/>
            <person name="Champramary S."/>
            <person name="Plett K.L."/>
            <person name="Tsai I.J."/>
            <person name="Slot J."/>
            <person name="Sipos G."/>
            <person name="Plett J."/>
            <person name="Nagy L.G."/>
            <person name="Grigoriev I.V."/>
        </authorList>
    </citation>
    <scope>NUCLEOTIDE SEQUENCE</scope>
    <source>
        <strain evidence="1">CCBAS 213</strain>
    </source>
</reference>
<comment type="caution">
    <text evidence="1">The sequence shown here is derived from an EMBL/GenBank/DDBJ whole genome shotgun (WGS) entry which is preliminary data.</text>
</comment>
<evidence type="ECO:0000313" key="2">
    <source>
        <dbReference type="Proteomes" id="UP001175211"/>
    </source>
</evidence>
<sequence length="183" mass="20908">MPPENRMTIALLLERPRLKYKLPKNCLSLENPRLSDPASLWCRYYSFYTGRIPLPRGIRPTARGLPRYNDVVGWRAFVCFRPPTGIHLEDSAASPHVLFLEALMTLFSSAGAYLAICKRLNLKCNETGVLSGYKGPFMVDNQEEMVEEVAKHLNNCGVTVLFAEQYILPFMTELKRQRNIVEN</sequence>
<keyword evidence="2" id="KW-1185">Reference proteome</keyword>
<organism evidence="1 2">
    <name type="scientific">Armillaria tabescens</name>
    <name type="common">Ringless honey mushroom</name>
    <name type="synonym">Agaricus tabescens</name>
    <dbReference type="NCBI Taxonomy" id="1929756"/>
    <lineage>
        <taxon>Eukaryota</taxon>
        <taxon>Fungi</taxon>
        <taxon>Dikarya</taxon>
        <taxon>Basidiomycota</taxon>
        <taxon>Agaricomycotina</taxon>
        <taxon>Agaricomycetes</taxon>
        <taxon>Agaricomycetidae</taxon>
        <taxon>Agaricales</taxon>
        <taxon>Marasmiineae</taxon>
        <taxon>Physalacriaceae</taxon>
        <taxon>Desarmillaria</taxon>
    </lineage>
</organism>
<dbReference type="Proteomes" id="UP001175211">
    <property type="component" value="Unassembled WGS sequence"/>
</dbReference>
<dbReference type="AlphaFoldDB" id="A0AA39U3L0"/>
<protein>
    <submittedName>
        <fullName evidence="1">Uncharacterized protein</fullName>
    </submittedName>
</protein>
<evidence type="ECO:0000313" key="1">
    <source>
        <dbReference type="EMBL" id="KAK0470009.1"/>
    </source>
</evidence>
<dbReference type="GeneID" id="85367246"/>
<proteinExistence type="predicted"/>
<dbReference type="EMBL" id="JAUEPS010000001">
    <property type="protein sequence ID" value="KAK0470009.1"/>
    <property type="molecule type" value="Genomic_DNA"/>
</dbReference>
<gene>
    <name evidence="1" type="ORF">EV420DRAFT_84829</name>
</gene>
<name>A0AA39U3L0_ARMTA</name>